<feature type="transmembrane region" description="Helical" evidence="2">
    <location>
        <begin position="345"/>
        <end position="363"/>
    </location>
</feature>
<dbReference type="InterPro" id="IPR047655">
    <property type="entry name" value="Transpos_IS630-like"/>
</dbReference>
<comment type="caution">
    <text evidence="5">The sequence shown here is derived from an EMBL/GenBank/DDBJ whole genome shotgun (WGS) entry which is preliminary data.</text>
</comment>
<dbReference type="Proteomes" id="UP000198287">
    <property type="component" value="Unassembled WGS sequence"/>
</dbReference>
<dbReference type="AlphaFoldDB" id="A0A226D0E4"/>
<dbReference type="InterPro" id="IPR036397">
    <property type="entry name" value="RNaseH_sf"/>
</dbReference>
<dbReference type="InterPro" id="IPR002492">
    <property type="entry name" value="Transposase_Tc1-like"/>
</dbReference>
<evidence type="ECO:0000259" key="3">
    <source>
        <dbReference type="Pfam" id="PF01498"/>
    </source>
</evidence>
<dbReference type="InterPro" id="IPR009057">
    <property type="entry name" value="Homeodomain-like_sf"/>
</dbReference>
<dbReference type="InterPro" id="IPR052338">
    <property type="entry name" value="Transposase_5"/>
</dbReference>
<sequence>MAPPRREISIAIRDRIIQDWKGDENGRLGYKKLGEKYKLAKSTVQRIVTNFKLTGSVQNKRRSGRKPKLTQREVRHVVKKVVISPSLSAPKLATEVEEMFGKKVSHNTIQRVLHKQNLKSRPAVRKPLISKRNATKRLQFARDHISKGQSFWDSILWSDESKYNVFGSDGRRRVWRLPNQALNPKNLNPTVKHGGGSVMVWGCMAANGVRKMEFVDGIMDQFKYQGILDRNLKESARQLGLGRRYTFQQDNDPKHSAKSTMEYFKRNKIVKLDWPPQSPDLNPIEHLWEHIERKVREESFSGIPGLKSRIEKVWNEISPDVTRNLDDLARALYARTYAKISTATYDWAVIVLMLLLGLTSDLVASYTNPNSTAELDTVFVGIASSLIILVSHVDAWFKHHYIGADAAIGVVFGVHRLILSIRTGWAWASSVSGSGGIILPEWMFQIYTLVMIFIGENHVSTATAVILYVNLALYCIILGFRYPLVTMAIVLAKVRGGREGMKRLDEIVRRWKNWVAAGFVVLLGVVFVYVEVKENSDGVAVLQEKMEGLNLKLGVGFMILWGLLVGTVGIGCWSLVNLWGLWVYLRGRVFHVRNV</sequence>
<dbReference type="NCBIfam" id="NF033545">
    <property type="entry name" value="transpos_IS630"/>
    <property type="match status" value="1"/>
</dbReference>
<dbReference type="GO" id="GO:0006313">
    <property type="term" value="P:DNA transposition"/>
    <property type="evidence" value="ECO:0007669"/>
    <property type="project" value="InterPro"/>
</dbReference>
<feature type="domain" description="Transposase Tc1-like" evidence="3">
    <location>
        <begin position="75"/>
        <end position="145"/>
    </location>
</feature>
<dbReference type="GO" id="GO:0005634">
    <property type="term" value="C:nucleus"/>
    <property type="evidence" value="ECO:0007669"/>
    <property type="project" value="UniProtKB-SubCell"/>
</dbReference>
<feature type="transmembrane region" description="Helical" evidence="2">
    <location>
        <begin position="466"/>
        <end position="492"/>
    </location>
</feature>
<feature type="transmembrane region" description="Helical" evidence="2">
    <location>
        <begin position="431"/>
        <end position="454"/>
    </location>
</feature>
<proteinExistence type="predicted"/>
<dbReference type="Pfam" id="PF13358">
    <property type="entry name" value="DDE_3"/>
    <property type="match status" value="1"/>
</dbReference>
<feature type="domain" description="Tc1-like transposase DDE" evidence="4">
    <location>
        <begin position="155"/>
        <end position="301"/>
    </location>
</feature>
<dbReference type="Gene3D" id="3.30.420.10">
    <property type="entry name" value="Ribonuclease H-like superfamily/Ribonuclease H"/>
    <property type="match status" value="1"/>
</dbReference>
<dbReference type="InterPro" id="IPR038717">
    <property type="entry name" value="Tc1-like_DDE_dom"/>
</dbReference>
<gene>
    <name evidence="5" type="ORF">Fcan01_27024</name>
</gene>
<dbReference type="EMBL" id="LNIX01000047">
    <property type="protein sequence ID" value="OXA38197.1"/>
    <property type="molecule type" value="Genomic_DNA"/>
</dbReference>
<dbReference type="Pfam" id="PF01498">
    <property type="entry name" value="HTH_Tnp_Tc3_2"/>
    <property type="match status" value="1"/>
</dbReference>
<keyword evidence="6" id="KW-1185">Reference proteome</keyword>
<keyword evidence="2" id="KW-0812">Transmembrane</keyword>
<evidence type="ECO:0000259" key="4">
    <source>
        <dbReference type="Pfam" id="PF13358"/>
    </source>
</evidence>
<evidence type="ECO:0000313" key="5">
    <source>
        <dbReference type="EMBL" id="OXA38197.1"/>
    </source>
</evidence>
<evidence type="ECO:0000313" key="6">
    <source>
        <dbReference type="Proteomes" id="UP000198287"/>
    </source>
</evidence>
<feature type="transmembrane region" description="Helical" evidence="2">
    <location>
        <begin position="513"/>
        <end position="530"/>
    </location>
</feature>
<dbReference type="PANTHER" id="PTHR23022">
    <property type="entry name" value="TRANSPOSABLE ELEMENT-RELATED"/>
    <property type="match status" value="1"/>
</dbReference>
<accession>A0A226D0E4</accession>
<organism evidence="5 6">
    <name type="scientific">Folsomia candida</name>
    <name type="common">Springtail</name>
    <dbReference type="NCBI Taxonomy" id="158441"/>
    <lineage>
        <taxon>Eukaryota</taxon>
        <taxon>Metazoa</taxon>
        <taxon>Ecdysozoa</taxon>
        <taxon>Arthropoda</taxon>
        <taxon>Hexapoda</taxon>
        <taxon>Collembola</taxon>
        <taxon>Entomobryomorpha</taxon>
        <taxon>Isotomoidea</taxon>
        <taxon>Isotomidae</taxon>
        <taxon>Proisotominae</taxon>
        <taxon>Folsomia</taxon>
    </lineage>
</organism>
<feature type="transmembrane region" description="Helical" evidence="2">
    <location>
        <begin position="399"/>
        <end position="419"/>
    </location>
</feature>
<dbReference type="InterPro" id="IPR036388">
    <property type="entry name" value="WH-like_DNA-bd_sf"/>
</dbReference>
<feature type="transmembrane region" description="Helical" evidence="2">
    <location>
        <begin position="375"/>
        <end position="393"/>
    </location>
</feature>
<dbReference type="PANTHER" id="PTHR23022:SF135">
    <property type="entry name" value="SI:DKEY-77F5.3"/>
    <property type="match status" value="1"/>
</dbReference>
<dbReference type="SUPFAM" id="SSF46689">
    <property type="entry name" value="Homeodomain-like"/>
    <property type="match status" value="1"/>
</dbReference>
<evidence type="ECO:0000256" key="1">
    <source>
        <dbReference type="ARBA" id="ARBA00004123"/>
    </source>
</evidence>
<protein>
    <submittedName>
        <fullName evidence="5">Transposable element Tc1 transposase</fullName>
    </submittedName>
</protein>
<dbReference type="GO" id="GO:0015074">
    <property type="term" value="P:DNA integration"/>
    <property type="evidence" value="ECO:0007669"/>
    <property type="project" value="InterPro"/>
</dbReference>
<keyword evidence="2" id="KW-1133">Transmembrane helix</keyword>
<keyword evidence="2" id="KW-0472">Membrane</keyword>
<reference evidence="5 6" key="1">
    <citation type="submission" date="2015-12" db="EMBL/GenBank/DDBJ databases">
        <title>The genome of Folsomia candida.</title>
        <authorList>
            <person name="Faddeeva A."/>
            <person name="Derks M.F."/>
            <person name="Anvar Y."/>
            <person name="Smit S."/>
            <person name="Van Straalen N."/>
            <person name="Roelofs D."/>
        </authorList>
    </citation>
    <scope>NUCLEOTIDE SEQUENCE [LARGE SCALE GENOMIC DNA]</scope>
    <source>
        <strain evidence="5 6">VU population</strain>
        <tissue evidence="5">Whole body</tissue>
    </source>
</reference>
<evidence type="ECO:0000256" key="2">
    <source>
        <dbReference type="SAM" id="Phobius"/>
    </source>
</evidence>
<dbReference type="GO" id="GO:0003677">
    <property type="term" value="F:DNA binding"/>
    <property type="evidence" value="ECO:0007669"/>
    <property type="project" value="InterPro"/>
</dbReference>
<comment type="subcellular location">
    <subcellularLocation>
        <location evidence="1">Nucleus</location>
    </subcellularLocation>
</comment>
<name>A0A226D0E4_FOLCA</name>
<feature type="transmembrane region" description="Helical" evidence="2">
    <location>
        <begin position="559"/>
        <end position="585"/>
    </location>
</feature>
<dbReference type="Gene3D" id="1.10.10.10">
    <property type="entry name" value="Winged helix-like DNA-binding domain superfamily/Winged helix DNA-binding domain"/>
    <property type="match status" value="1"/>
</dbReference>